<dbReference type="Pfam" id="PF00651">
    <property type="entry name" value="BTB"/>
    <property type="match status" value="1"/>
</dbReference>
<evidence type="ECO:0000313" key="2">
    <source>
        <dbReference type="EMBL" id="ORY59747.1"/>
    </source>
</evidence>
<dbReference type="InterPro" id="IPR000210">
    <property type="entry name" value="BTB/POZ_dom"/>
</dbReference>
<evidence type="ECO:0000259" key="1">
    <source>
        <dbReference type="PROSITE" id="PS50097"/>
    </source>
</evidence>
<dbReference type="SUPFAM" id="SSF54695">
    <property type="entry name" value="POZ domain"/>
    <property type="match status" value="1"/>
</dbReference>
<name>A0A1Y2DKF1_9PEZI</name>
<keyword evidence="3" id="KW-1185">Reference proteome</keyword>
<dbReference type="AlphaFoldDB" id="A0A1Y2DKF1"/>
<dbReference type="PROSITE" id="PS50097">
    <property type="entry name" value="BTB"/>
    <property type="match status" value="1"/>
</dbReference>
<organism evidence="2 3">
    <name type="scientific">Pseudomassariella vexata</name>
    <dbReference type="NCBI Taxonomy" id="1141098"/>
    <lineage>
        <taxon>Eukaryota</taxon>
        <taxon>Fungi</taxon>
        <taxon>Dikarya</taxon>
        <taxon>Ascomycota</taxon>
        <taxon>Pezizomycotina</taxon>
        <taxon>Sordariomycetes</taxon>
        <taxon>Xylariomycetidae</taxon>
        <taxon>Amphisphaeriales</taxon>
        <taxon>Pseudomassariaceae</taxon>
        <taxon>Pseudomassariella</taxon>
    </lineage>
</organism>
<gene>
    <name evidence="2" type="ORF">BCR38DRAFT_488763</name>
</gene>
<comment type="caution">
    <text evidence="2">The sequence shown here is derived from an EMBL/GenBank/DDBJ whole genome shotgun (WGS) entry which is preliminary data.</text>
</comment>
<dbReference type="GeneID" id="63780530"/>
<dbReference type="STRING" id="1141098.A0A1Y2DKF1"/>
<reference evidence="2 3" key="1">
    <citation type="submission" date="2016-07" db="EMBL/GenBank/DDBJ databases">
        <title>Pervasive Adenine N6-methylation of Active Genes in Fungi.</title>
        <authorList>
            <consortium name="DOE Joint Genome Institute"/>
            <person name="Mondo S.J."/>
            <person name="Dannebaum R.O."/>
            <person name="Kuo R.C."/>
            <person name="Labutti K."/>
            <person name="Haridas S."/>
            <person name="Kuo A."/>
            <person name="Salamov A."/>
            <person name="Ahrendt S.R."/>
            <person name="Lipzen A."/>
            <person name="Sullivan W."/>
            <person name="Andreopoulos W.B."/>
            <person name="Clum A."/>
            <person name="Lindquist E."/>
            <person name="Daum C."/>
            <person name="Ramamoorthy G.K."/>
            <person name="Gryganskyi A."/>
            <person name="Culley D."/>
            <person name="Magnuson J.K."/>
            <person name="James T.Y."/>
            <person name="O'Malley M.A."/>
            <person name="Stajich J.E."/>
            <person name="Spatafora J.W."/>
            <person name="Visel A."/>
            <person name="Grigoriev I.V."/>
        </authorList>
    </citation>
    <scope>NUCLEOTIDE SEQUENCE [LARGE SCALE GENOMIC DNA]</scope>
    <source>
        <strain evidence="2 3">CBS 129021</strain>
    </source>
</reference>
<dbReference type="InParanoid" id="A0A1Y2DKF1"/>
<proteinExistence type="predicted"/>
<dbReference type="OrthoDB" id="9997739at2759"/>
<sequence>MDDWKSVFQSKTFTLIVSPEKQEFVVHSESITKLSPYFNTLINGEMAEARKGEVVGDDTDMMTFGCLIKVAYYGD</sequence>
<accession>A0A1Y2DKF1</accession>
<protein>
    <recommendedName>
        <fullName evidence="1">BTB domain-containing protein</fullName>
    </recommendedName>
</protein>
<feature type="domain" description="BTB" evidence="1">
    <location>
        <begin position="11"/>
        <end position="75"/>
    </location>
</feature>
<dbReference type="Gene3D" id="3.30.710.10">
    <property type="entry name" value="Potassium Channel Kv1.1, Chain A"/>
    <property type="match status" value="1"/>
</dbReference>
<dbReference type="InterPro" id="IPR011333">
    <property type="entry name" value="SKP1/BTB/POZ_sf"/>
</dbReference>
<evidence type="ECO:0000313" key="3">
    <source>
        <dbReference type="Proteomes" id="UP000193689"/>
    </source>
</evidence>
<dbReference type="EMBL" id="MCFJ01000013">
    <property type="protein sequence ID" value="ORY59747.1"/>
    <property type="molecule type" value="Genomic_DNA"/>
</dbReference>
<dbReference type="Proteomes" id="UP000193689">
    <property type="component" value="Unassembled WGS sequence"/>
</dbReference>
<dbReference type="RefSeq" id="XP_040712321.1">
    <property type="nucleotide sequence ID" value="XM_040864318.1"/>
</dbReference>